<organism evidence="3 4">
    <name type="scientific">SAR86 cluster bacterium</name>
    <dbReference type="NCBI Taxonomy" id="2030880"/>
    <lineage>
        <taxon>Bacteria</taxon>
        <taxon>Pseudomonadati</taxon>
        <taxon>Pseudomonadota</taxon>
        <taxon>Gammaproteobacteria</taxon>
        <taxon>SAR86 cluster</taxon>
    </lineage>
</organism>
<accession>A0A838YS07</accession>
<dbReference type="Pfam" id="PF13193">
    <property type="entry name" value="AMP-binding_C"/>
    <property type="match status" value="1"/>
</dbReference>
<dbReference type="InterPro" id="IPR050237">
    <property type="entry name" value="ATP-dep_AMP-bd_enzyme"/>
</dbReference>
<dbReference type="EMBL" id="JACETM010000031">
    <property type="protein sequence ID" value="MBA4724213.1"/>
    <property type="molecule type" value="Genomic_DNA"/>
</dbReference>
<proteinExistence type="predicted"/>
<evidence type="ECO:0000259" key="1">
    <source>
        <dbReference type="Pfam" id="PF00501"/>
    </source>
</evidence>
<comment type="caution">
    <text evidence="3">The sequence shown here is derived from an EMBL/GenBank/DDBJ whole genome shotgun (WGS) entry which is preliminary data.</text>
</comment>
<dbReference type="PANTHER" id="PTHR43767:SF1">
    <property type="entry name" value="NONRIBOSOMAL PEPTIDE SYNTHASE PES1 (EUROFUNG)-RELATED"/>
    <property type="match status" value="1"/>
</dbReference>
<dbReference type="Gene3D" id="3.30.300.30">
    <property type="match status" value="1"/>
</dbReference>
<dbReference type="GO" id="GO:0016878">
    <property type="term" value="F:acid-thiol ligase activity"/>
    <property type="evidence" value="ECO:0007669"/>
    <property type="project" value="UniProtKB-ARBA"/>
</dbReference>
<sequence>MENKFEFHFATIWEKVADYVPDDIALVSGENKKNWREYEQTSAKIASFLKDRGIKKNSKVGLYLFNCNEYLESQFATFKVMGVPINVNYRYKSEELIYLLDNSDSEAVFFHESYLDQILLIYKNLPNIKTWIQIGGKESPDINNFFLYENIVLSNEPMERIKRDEDNIYMIYTGGTTGMPKGVMYTHGSFVISMFGGLKMQGYEVPDVRKKENILQLKEVIQKRSHENNSTRCLIACPLMHGTGMFLGGFMTHCLGGSIITIPEIGLNPSKLLKEIELNKVNNLVIVGDAFAKPILNELDLGHKNGNPYNISSLQIIISSGVIWSADVKAGILKHHDVKLFDSMGSSEGGMGSSVSSRKKSVKTAKFRMNPDVIVLGDDGKIVEPGSGVRGLVGTSGLVPLGYYKDPVKSAETFKEVNGKRYSFPGDYALVESDGSVTLLGRGSNCINSAGEKIYPEEVEEALKLEPSIDDVLVVGVEDEKYGQKVVAIASFNKDMSITEDDLKANTKAHLSSYKVPKNIKFVEKVSRAPNGKADYKWAKELAKEFINA</sequence>
<dbReference type="InterPro" id="IPR042099">
    <property type="entry name" value="ANL_N_sf"/>
</dbReference>
<dbReference type="InterPro" id="IPR045851">
    <property type="entry name" value="AMP-bd_C_sf"/>
</dbReference>
<dbReference type="AlphaFoldDB" id="A0A838YS07"/>
<evidence type="ECO:0000259" key="2">
    <source>
        <dbReference type="Pfam" id="PF13193"/>
    </source>
</evidence>
<reference evidence="3 4" key="1">
    <citation type="submission" date="2020-06" db="EMBL/GenBank/DDBJ databases">
        <title>Dysbiosis in marine aquaculture revealed through microbiome analysis: reverse ecology for environmental sustainability.</title>
        <authorList>
            <person name="Haro-Moreno J.M."/>
            <person name="Coutinho F.H."/>
            <person name="Zaragoza-Solas A."/>
            <person name="Picazo A."/>
            <person name="Almagro-Moreno S."/>
            <person name="Lopez-Perez M."/>
        </authorList>
    </citation>
    <scope>NUCLEOTIDE SEQUENCE [LARGE SCALE GENOMIC DNA]</scope>
    <source>
        <strain evidence="3">MCMED-G42</strain>
    </source>
</reference>
<evidence type="ECO:0000313" key="3">
    <source>
        <dbReference type="EMBL" id="MBA4724213.1"/>
    </source>
</evidence>
<dbReference type="InterPro" id="IPR000873">
    <property type="entry name" value="AMP-dep_synth/lig_dom"/>
</dbReference>
<dbReference type="InterPro" id="IPR020845">
    <property type="entry name" value="AMP-binding_CS"/>
</dbReference>
<dbReference type="Gene3D" id="3.40.50.12780">
    <property type="entry name" value="N-terminal domain of ligase-like"/>
    <property type="match status" value="1"/>
</dbReference>
<evidence type="ECO:0000313" key="4">
    <source>
        <dbReference type="Proteomes" id="UP000585327"/>
    </source>
</evidence>
<protein>
    <submittedName>
        <fullName evidence="3">AMP-binding protein</fullName>
    </submittedName>
</protein>
<dbReference type="PROSITE" id="PS00455">
    <property type="entry name" value="AMP_BINDING"/>
    <property type="match status" value="1"/>
</dbReference>
<dbReference type="PANTHER" id="PTHR43767">
    <property type="entry name" value="LONG-CHAIN-FATTY-ACID--COA LIGASE"/>
    <property type="match status" value="1"/>
</dbReference>
<dbReference type="InterPro" id="IPR025110">
    <property type="entry name" value="AMP-bd_C"/>
</dbReference>
<dbReference type="Pfam" id="PF00501">
    <property type="entry name" value="AMP-binding"/>
    <property type="match status" value="1"/>
</dbReference>
<dbReference type="SUPFAM" id="SSF56801">
    <property type="entry name" value="Acetyl-CoA synthetase-like"/>
    <property type="match status" value="1"/>
</dbReference>
<gene>
    <name evidence="3" type="ORF">H2021_03235</name>
</gene>
<name>A0A838YS07_9GAMM</name>
<dbReference type="Proteomes" id="UP000585327">
    <property type="component" value="Unassembled WGS sequence"/>
</dbReference>
<dbReference type="NCBIfam" id="NF005863">
    <property type="entry name" value="PRK07798.1"/>
    <property type="match status" value="1"/>
</dbReference>
<feature type="domain" description="AMP-binding enzyme C-terminal" evidence="2">
    <location>
        <begin position="458"/>
        <end position="533"/>
    </location>
</feature>
<feature type="domain" description="AMP-dependent synthetase/ligase" evidence="1">
    <location>
        <begin position="14"/>
        <end position="387"/>
    </location>
</feature>